<evidence type="ECO:0000313" key="1">
    <source>
        <dbReference type="EMBL" id="GAI20522.1"/>
    </source>
</evidence>
<gene>
    <name evidence="1" type="ORF">S06H3_31288</name>
</gene>
<reference evidence="1" key="1">
    <citation type="journal article" date="2014" name="Front. Microbiol.">
        <title>High frequency of phylogenetically diverse reductive dehalogenase-homologous genes in deep subseafloor sedimentary metagenomes.</title>
        <authorList>
            <person name="Kawai M."/>
            <person name="Futagami T."/>
            <person name="Toyoda A."/>
            <person name="Takaki Y."/>
            <person name="Nishi S."/>
            <person name="Hori S."/>
            <person name="Arai W."/>
            <person name="Tsubouchi T."/>
            <person name="Morono Y."/>
            <person name="Uchiyama I."/>
            <person name="Ito T."/>
            <person name="Fujiyama A."/>
            <person name="Inagaki F."/>
            <person name="Takami H."/>
        </authorList>
    </citation>
    <scope>NUCLEOTIDE SEQUENCE</scope>
    <source>
        <strain evidence="1">Expedition CK06-06</strain>
    </source>
</reference>
<dbReference type="EMBL" id="BARV01018513">
    <property type="protein sequence ID" value="GAI20522.1"/>
    <property type="molecule type" value="Genomic_DNA"/>
</dbReference>
<feature type="non-terminal residue" evidence="1">
    <location>
        <position position="1"/>
    </location>
</feature>
<protein>
    <submittedName>
        <fullName evidence="1">Uncharacterized protein</fullName>
    </submittedName>
</protein>
<accession>X1LME4</accession>
<comment type="caution">
    <text evidence="1">The sequence shown here is derived from an EMBL/GenBank/DDBJ whole genome shotgun (WGS) entry which is preliminary data.</text>
</comment>
<name>X1LME4_9ZZZZ</name>
<proteinExistence type="predicted"/>
<sequence>VHFFWIGVEFVMSSKSRFHMAEPNLCVIGG</sequence>
<organism evidence="1">
    <name type="scientific">marine sediment metagenome</name>
    <dbReference type="NCBI Taxonomy" id="412755"/>
    <lineage>
        <taxon>unclassified sequences</taxon>
        <taxon>metagenomes</taxon>
        <taxon>ecological metagenomes</taxon>
    </lineage>
</organism>
<dbReference type="AlphaFoldDB" id="X1LME4"/>